<dbReference type="Proteomes" id="UP000294933">
    <property type="component" value="Unassembled WGS sequence"/>
</dbReference>
<sequence length="1290" mass="139511">MDHIDRLIAQCKSADVDIKIDAITKLHHEFEAGTELPDIDELISVLKSSLRTSNQHLATATVSALPSFFPLAIGGSHDAPAASLNIPTLRHVLTAFLPSGGLVDRLGDNRERVRDKARESLVVLGGLAFRSGGTSPHASLKSKEAAKGQESPLMLWERFVREAGLQSKVWRVREQSILTLVHVRRVNRSFPIRPYLPHLVEALEDTDGTVRDCARQSVVELFTGPGVTDAARADLKKEMTRKGVRKTIVDSVVGKLLPGSGEQVGGLQNEPSESESSKKEYIPPSMALQNRRPTASLGSGISRTFSQSTSTSQISQSENTSRPASRMGNEIPPTPTAESVEVPSVFIASSKDLENEFSQMLKYFEGKETEHNWLNREKSVIKIRGMLKGDVHVRYADAFLAGLKNGVLEATLKSLASLRTTVSAQTCSLYFDLATSLGTNLDPFSETLLTHLLRMAGFTKKIVATQSQSVVNTIITVTSAQPKMVLNLLWNTLQEKTPQARTFALNHYKTYLEVHGQRSKHAIEATGSLDVLEKGMRKGLADPNAAVREVARVTFWSFETIWKDKGAAIINSLDATARKQLEKACPDPQAAAIIPVATPKPKKSSIAAAIAASRAKAKTIATAPPTLRHQATSTSHAVNAATTSPGGANRPTSPGFSSKSSPVLRSSPPQTRPLSPGSPPRRVSSLSPQRRPVSGLPIAHSRSHSSELHSSPPSSPSIGVAARRSSSFQANLSTSPGNTLRTAAQIALPASPPLGRGVPAPPSRRIVLKRPVTVPALITQNRTSIVNLDAAADGEPSLLLAAMVPIPDGSESDEEDGNLMLSFSDAFEKSHPNHLTRHGTKATLSGSSTGSPPPLDVPQPIIEDALRARAEQAESAAERLLELVEPDDDMLVSLIPPSLIRSNGSAMKPSTSLRGLNGTSTAPPSTPANKSSSIMRQAALFKDSPAYNGSSLLLDTLQERKHTTVWWLKRMTLIEKGTPLKTSDVAAKVQEINAFLTALEQGQANVELLKNLTLLCLGNPFHDAPSPLSPTFTFPPTPSPMSGNDQMLSTPLWTEGRLFDRLFGALTRYLEPDRNEEELEYGLMVVWQMLDSQGSLLEGHESDIFSLLLRIRYCNQLNVLEATNTIRDTLAARVEPVYGLTTMHSSIRSFLSEPIPAVGNADIKAASYAFGLLALGKFILRLPGEVLEEELPRLKGTLTTALNDSSSLVVRESAATSIIASQLVLRDETHLFTLLDGLADEKKNLLTYLFDKHGARGQPNLSAMTGAEKLEREMRRLDGRTNTPPRPKLA</sequence>
<name>A0A4R5XE08_9AGAM</name>
<dbReference type="SMART" id="SM01349">
    <property type="entry name" value="TOG"/>
    <property type="match status" value="2"/>
</dbReference>
<evidence type="ECO:0000256" key="6">
    <source>
        <dbReference type="SAM" id="MobiDB-lite"/>
    </source>
</evidence>
<accession>A0A4R5XE08</accession>
<dbReference type="PANTHER" id="PTHR21567:SF9">
    <property type="entry name" value="CLIP-ASSOCIATING PROTEIN"/>
    <property type="match status" value="1"/>
</dbReference>
<dbReference type="InterPro" id="IPR024395">
    <property type="entry name" value="CLASP_N_dom"/>
</dbReference>
<dbReference type="GO" id="GO:0005815">
    <property type="term" value="C:microtubule organizing center"/>
    <property type="evidence" value="ECO:0007669"/>
    <property type="project" value="TreeGrafter"/>
</dbReference>
<dbReference type="GO" id="GO:0008017">
    <property type="term" value="F:microtubule binding"/>
    <property type="evidence" value="ECO:0007669"/>
    <property type="project" value="TreeGrafter"/>
</dbReference>
<protein>
    <recommendedName>
        <fullName evidence="7">TOG domain-containing protein</fullName>
    </recommendedName>
</protein>
<dbReference type="GO" id="GO:0090307">
    <property type="term" value="P:mitotic spindle assembly"/>
    <property type="evidence" value="ECO:0007669"/>
    <property type="project" value="TreeGrafter"/>
</dbReference>
<evidence type="ECO:0000256" key="5">
    <source>
        <dbReference type="ARBA" id="ARBA00022776"/>
    </source>
</evidence>
<dbReference type="Gene3D" id="1.25.10.10">
    <property type="entry name" value="Leucine-rich Repeat Variant"/>
    <property type="match status" value="2"/>
</dbReference>
<dbReference type="STRING" id="50990.A0A4R5XE08"/>
<feature type="compositionally biased region" description="Low complexity" evidence="6">
    <location>
        <begin position="302"/>
        <end position="321"/>
    </location>
</feature>
<feature type="compositionally biased region" description="Low complexity" evidence="6">
    <location>
        <begin position="657"/>
        <end position="669"/>
    </location>
</feature>
<evidence type="ECO:0000256" key="4">
    <source>
        <dbReference type="ARBA" id="ARBA00022701"/>
    </source>
</evidence>
<feature type="region of interest" description="Disordered" evidence="6">
    <location>
        <begin position="259"/>
        <end position="337"/>
    </location>
</feature>
<evidence type="ECO:0000256" key="1">
    <source>
        <dbReference type="ARBA" id="ARBA00004186"/>
    </source>
</evidence>
<dbReference type="InterPro" id="IPR034085">
    <property type="entry name" value="TOG"/>
</dbReference>
<dbReference type="GO" id="GO:1990023">
    <property type="term" value="C:mitotic spindle midzone"/>
    <property type="evidence" value="ECO:0007669"/>
    <property type="project" value="TreeGrafter"/>
</dbReference>
<dbReference type="InterPro" id="IPR011989">
    <property type="entry name" value="ARM-like"/>
</dbReference>
<keyword evidence="5" id="KW-0131">Cell cycle</keyword>
<dbReference type="EMBL" id="ML170156">
    <property type="protein sequence ID" value="TDL29310.1"/>
    <property type="molecule type" value="Genomic_DNA"/>
</dbReference>
<dbReference type="InterPro" id="IPR016024">
    <property type="entry name" value="ARM-type_fold"/>
</dbReference>
<evidence type="ECO:0000259" key="7">
    <source>
        <dbReference type="SMART" id="SM01349"/>
    </source>
</evidence>
<reference evidence="8 9" key="1">
    <citation type="submission" date="2018-06" db="EMBL/GenBank/DDBJ databases">
        <title>A transcriptomic atlas of mushroom development highlights an independent origin of complex multicellularity.</title>
        <authorList>
            <consortium name="DOE Joint Genome Institute"/>
            <person name="Krizsan K."/>
            <person name="Almasi E."/>
            <person name="Merenyi Z."/>
            <person name="Sahu N."/>
            <person name="Viragh M."/>
            <person name="Koszo T."/>
            <person name="Mondo S."/>
            <person name="Kiss B."/>
            <person name="Balint B."/>
            <person name="Kues U."/>
            <person name="Barry K."/>
            <person name="Hegedus J.C."/>
            <person name="Henrissat B."/>
            <person name="Johnson J."/>
            <person name="Lipzen A."/>
            <person name="Ohm R."/>
            <person name="Nagy I."/>
            <person name="Pangilinan J."/>
            <person name="Yan J."/>
            <person name="Xiong Y."/>
            <person name="Grigoriev I.V."/>
            <person name="Hibbett D.S."/>
            <person name="Nagy L.G."/>
        </authorList>
    </citation>
    <scope>NUCLEOTIDE SEQUENCE [LARGE SCALE GENOMIC DNA]</scope>
    <source>
        <strain evidence="8 9">SZMC22713</strain>
    </source>
</reference>
<feature type="domain" description="TOG" evidence="7">
    <location>
        <begin position="352"/>
        <end position="591"/>
    </location>
</feature>
<dbReference type="GO" id="GO:0005876">
    <property type="term" value="C:spindle microtubule"/>
    <property type="evidence" value="ECO:0007669"/>
    <property type="project" value="TreeGrafter"/>
</dbReference>
<dbReference type="GO" id="GO:0005881">
    <property type="term" value="C:cytoplasmic microtubule"/>
    <property type="evidence" value="ECO:0007669"/>
    <property type="project" value="TreeGrafter"/>
</dbReference>
<feature type="region of interest" description="Disordered" evidence="6">
    <location>
        <begin position="622"/>
        <end position="737"/>
    </location>
</feature>
<keyword evidence="3" id="KW-0132">Cell division</keyword>
<dbReference type="VEuPathDB" id="FungiDB:BD410DRAFT_758063"/>
<evidence type="ECO:0000313" key="8">
    <source>
        <dbReference type="EMBL" id="TDL29310.1"/>
    </source>
</evidence>
<keyword evidence="4" id="KW-0493">Microtubule</keyword>
<dbReference type="GO" id="GO:0051301">
    <property type="term" value="P:cell division"/>
    <property type="evidence" value="ECO:0007669"/>
    <property type="project" value="UniProtKB-KW"/>
</dbReference>
<proteinExistence type="inferred from homology"/>
<evidence type="ECO:0000256" key="3">
    <source>
        <dbReference type="ARBA" id="ARBA00022618"/>
    </source>
</evidence>
<dbReference type="SUPFAM" id="SSF48371">
    <property type="entry name" value="ARM repeat"/>
    <property type="match status" value="1"/>
</dbReference>
<dbReference type="PANTHER" id="PTHR21567">
    <property type="entry name" value="CLASP"/>
    <property type="match status" value="1"/>
</dbReference>
<gene>
    <name evidence="8" type="ORF">BD410DRAFT_758063</name>
</gene>
<feature type="compositionally biased region" description="Polar residues" evidence="6">
    <location>
        <begin position="629"/>
        <end position="656"/>
    </location>
</feature>
<feature type="region of interest" description="Disordered" evidence="6">
    <location>
        <begin position="903"/>
        <end position="930"/>
    </location>
</feature>
<feature type="compositionally biased region" description="Polar residues" evidence="6">
    <location>
        <begin position="287"/>
        <end position="301"/>
    </location>
</feature>
<evidence type="ECO:0000313" key="9">
    <source>
        <dbReference type="Proteomes" id="UP000294933"/>
    </source>
</evidence>
<keyword evidence="9" id="KW-1185">Reference proteome</keyword>
<keyword evidence="5" id="KW-0498">Mitosis</keyword>
<dbReference type="Pfam" id="PF21040">
    <property type="entry name" value="CEP104-like_TOG"/>
    <property type="match status" value="1"/>
</dbReference>
<organism evidence="8 9">
    <name type="scientific">Rickenella mellea</name>
    <dbReference type="NCBI Taxonomy" id="50990"/>
    <lineage>
        <taxon>Eukaryota</taxon>
        <taxon>Fungi</taxon>
        <taxon>Dikarya</taxon>
        <taxon>Basidiomycota</taxon>
        <taxon>Agaricomycotina</taxon>
        <taxon>Agaricomycetes</taxon>
        <taxon>Hymenochaetales</taxon>
        <taxon>Rickenellaceae</taxon>
        <taxon>Rickenella</taxon>
    </lineage>
</organism>
<dbReference type="Pfam" id="PF12348">
    <property type="entry name" value="CLASP_N"/>
    <property type="match status" value="1"/>
</dbReference>
<evidence type="ECO:0000256" key="2">
    <source>
        <dbReference type="ARBA" id="ARBA00009549"/>
    </source>
</evidence>
<dbReference type="OrthoDB" id="46159at2759"/>
<feature type="compositionally biased region" description="Polar residues" evidence="6">
    <location>
        <begin position="724"/>
        <end position="737"/>
    </location>
</feature>
<comment type="similarity">
    <text evidence="2">Belongs to the CLASP family.</text>
</comment>
<feature type="region of interest" description="Disordered" evidence="6">
    <location>
        <begin position="830"/>
        <end position="856"/>
    </location>
</feature>
<feature type="domain" description="TOG" evidence="7">
    <location>
        <begin position="2"/>
        <end position="258"/>
    </location>
</feature>
<comment type="subcellular location">
    <subcellularLocation>
        <location evidence="1">Cytoplasm</location>
        <location evidence="1">Cytoskeleton</location>
        <location evidence="1">Spindle</location>
    </subcellularLocation>
</comment>